<dbReference type="PANTHER" id="PTHR30570">
    <property type="entry name" value="PERIPLASMIC PHOSPHATE BINDING COMPONENT OF PHOSPHATE ABC TRANSPORTER"/>
    <property type="match status" value="1"/>
</dbReference>
<keyword evidence="3" id="KW-0812">Transmembrane</keyword>
<dbReference type="CDD" id="cd07185">
    <property type="entry name" value="OmpA_C-like"/>
    <property type="match status" value="1"/>
</dbReference>
<dbReference type="Proteomes" id="UP001500021">
    <property type="component" value="Unassembled WGS sequence"/>
</dbReference>
<protein>
    <submittedName>
        <fullName evidence="5">Phosphate ABC transporter substrate-binding/OmpA family protein</fullName>
    </submittedName>
</protein>
<sequence length="566" mass="62649">MTTLFSGVWQADNTALHHQLTQLQNIALQEFDIEISINKMLADISYRQLVLSELAQLKHHKITDIINWLNNPKTNTTHPKKSVSGVLIAVVACVFLMLTAFLFINTSDSNNPPLPSTQKATQATSVIAPPKSSAGEVAQVMAPIKVIEKPAKLLFSLHGSNTIGEKLAPRLLEGFLIEQGASELTWQQGEKPVERQLTFTLNNEKHYVDLQAHGSSTAFLGLAEHSADMGMSSRRIKEIELKGLQSTSGKLDGVGNEHIIGLDALAIIVNQNNPVKQLSTQTLAKIFSGEISNWSQIGGSDQVIKLFARDTHSGTWDTFKNLVLKKHDLSLASSAQRFESSSKLSTQVSQNEGAIGFIGLNYVLHNKALAISATKKTNAIYPTRFTVSTEDYPLSRRLYFYTPTNAADTVKEFAHYAISAQGQNIVANTGLVSQNIQLEQAYPLENAPEQYNQYTQTAKRLSLNFRFDYATKDLDNKGKRDLQRLVEFMEQHVGRRIVLMGFSDSVGAKLKNKNLALQRAKSVERALTSRGIPVLSVEALGEALPIANNDTEEGRMRNRRVEVWLL</sequence>
<dbReference type="InterPro" id="IPR006665">
    <property type="entry name" value="OmpA-like"/>
</dbReference>
<dbReference type="CDD" id="cd13653">
    <property type="entry name" value="PBP2_phosphate_like_1"/>
    <property type="match status" value="1"/>
</dbReference>
<dbReference type="EMBL" id="BAAAFA010000001">
    <property type="protein sequence ID" value="GAA0811150.1"/>
    <property type="molecule type" value="Genomic_DNA"/>
</dbReference>
<accession>A0ABN1L2V9</accession>
<evidence type="ECO:0000313" key="5">
    <source>
        <dbReference type="EMBL" id="GAA0811150.1"/>
    </source>
</evidence>
<evidence type="ECO:0000256" key="1">
    <source>
        <dbReference type="ARBA" id="ARBA00022729"/>
    </source>
</evidence>
<keyword evidence="1" id="KW-0732">Signal</keyword>
<keyword evidence="6" id="KW-1185">Reference proteome</keyword>
<feature type="transmembrane region" description="Helical" evidence="3">
    <location>
        <begin position="83"/>
        <end position="104"/>
    </location>
</feature>
<evidence type="ECO:0000259" key="4">
    <source>
        <dbReference type="PROSITE" id="PS51123"/>
    </source>
</evidence>
<reference evidence="5 6" key="1">
    <citation type="journal article" date="2019" name="Int. J. Syst. Evol. Microbiol.">
        <title>The Global Catalogue of Microorganisms (GCM) 10K type strain sequencing project: providing services to taxonomists for standard genome sequencing and annotation.</title>
        <authorList>
            <consortium name="The Broad Institute Genomics Platform"/>
            <consortium name="The Broad Institute Genome Sequencing Center for Infectious Disease"/>
            <person name="Wu L."/>
            <person name="Ma J."/>
        </authorList>
    </citation>
    <scope>NUCLEOTIDE SEQUENCE [LARGE SCALE GENOMIC DNA]</scope>
    <source>
        <strain evidence="5 6">JCM 15608</strain>
    </source>
</reference>
<gene>
    <name evidence="5" type="ORF">GCM10009111_03220</name>
</gene>
<keyword evidence="3" id="KW-1133">Transmembrane helix</keyword>
<dbReference type="Gene3D" id="3.40.190.10">
    <property type="entry name" value="Periplasmic binding protein-like II"/>
    <property type="match status" value="2"/>
</dbReference>
<comment type="caution">
    <text evidence="5">The sequence shown here is derived from an EMBL/GenBank/DDBJ whole genome shotgun (WGS) entry which is preliminary data.</text>
</comment>
<dbReference type="SUPFAM" id="SSF103088">
    <property type="entry name" value="OmpA-like"/>
    <property type="match status" value="1"/>
</dbReference>
<proteinExistence type="predicted"/>
<dbReference type="Gene3D" id="3.30.1330.60">
    <property type="entry name" value="OmpA-like domain"/>
    <property type="match status" value="1"/>
</dbReference>
<dbReference type="PROSITE" id="PS51123">
    <property type="entry name" value="OMPA_2"/>
    <property type="match status" value="1"/>
</dbReference>
<name>A0ABN1L2V9_9GAMM</name>
<dbReference type="SUPFAM" id="SSF53850">
    <property type="entry name" value="Periplasmic binding protein-like II"/>
    <property type="match status" value="1"/>
</dbReference>
<dbReference type="Pfam" id="PF12849">
    <property type="entry name" value="PBP_like_2"/>
    <property type="match status" value="1"/>
</dbReference>
<dbReference type="Pfam" id="PF00691">
    <property type="entry name" value="OmpA"/>
    <property type="match status" value="1"/>
</dbReference>
<evidence type="ECO:0000313" key="6">
    <source>
        <dbReference type="Proteomes" id="UP001500021"/>
    </source>
</evidence>
<evidence type="ECO:0000256" key="3">
    <source>
        <dbReference type="SAM" id="Phobius"/>
    </source>
</evidence>
<organism evidence="5 6">
    <name type="scientific">Colwellia asteriadis</name>
    <dbReference type="NCBI Taxonomy" id="517723"/>
    <lineage>
        <taxon>Bacteria</taxon>
        <taxon>Pseudomonadati</taxon>
        <taxon>Pseudomonadota</taxon>
        <taxon>Gammaproteobacteria</taxon>
        <taxon>Alteromonadales</taxon>
        <taxon>Colwelliaceae</taxon>
        <taxon>Colwellia</taxon>
    </lineage>
</organism>
<evidence type="ECO:0000256" key="2">
    <source>
        <dbReference type="PROSITE-ProRule" id="PRU00473"/>
    </source>
</evidence>
<keyword evidence="2 3" id="KW-0472">Membrane</keyword>
<dbReference type="PANTHER" id="PTHR30570:SF1">
    <property type="entry name" value="PHOSPHATE-BINDING PROTEIN PSTS"/>
    <property type="match status" value="1"/>
</dbReference>
<dbReference type="InterPro" id="IPR024370">
    <property type="entry name" value="PBP_domain"/>
</dbReference>
<feature type="domain" description="OmpA-like" evidence="4">
    <location>
        <begin position="454"/>
        <end position="566"/>
    </location>
</feature>
<dbReference type="RefSeq" id="WP_343814203.1">
    <property type="nucleotide sequence ID" value="NZ_BAAAFA010000001.1"/>
</dbReference>
<dbReference type="InterPro" id="IPR050811">
    <property type="entry name" value="Phosphate_ABC_transporter"/>
</dbReference>
<dbReference type="InterPro" id="IPR036737">
    <property type="entry name" value="OmpA-like_sf"/>
</dbReference>